<name>A0ACB8MBA1_CITSI</name>
<evidence type="ECO:0000313" key="1">
    <source>
        <dbReference type="EMBL" id="KAH9782485.1"/>
    </source>
</evidence>
<sequence length="274" mass="32125">MSTRKYASGYVKLLKRRRIEKLAESQKGDLDNFVTCSKKDRDLSEGLVIKQEQQSAPKELEKDEENSVEKENLKEAGIDSGTANVENLSIPHNIYDLGRWEKIDTKLRDLLVEKGPIREYGVAYPKDENLWHFSNTFYVKILPNGEKHDRKWLIYSKDFDRIYCLCCRLFNISCSKTQLSDEGSRDWKNLSAKLKRHETTNEHITNMNAWVNLETRLSTRRTIDKDAQERINKEKEHWKKVLIRIIAVVKNLAKNNLAFRGTNEKIYEENNGIF</sequence>
<dbReference type="Proteomes" id="UP000829398">
    <property type="component" value="Chromosome 3"/>
</dbReference>
<evidence type="ECO:0000313" key="2">
    <source>
        <dbReference type="Proteomes" id="UP000829398"/>
    </source>
</evidence>
<dbReference type="EMBL" id="CM039172">
    <property type="protein sequence ID" value="KAH9782485.1"/>
    <property type="molecule type" value="Genomic_DNA"/>
</dbReference>
<accession>A0ACB8MBA1</accession>
<comment type="caution">
    <text evidence="1">The sequence shown here is derived from an EMBL/GenBank/DDBJ whole genome shotgun (WGS) entry which is preliminary data.</text>
</comment>
<reference evidence="2" key="1">
    <citation type="journal article" date="2023" name="Hortic. Res.">
        <title>A chromosome-level phased genome enabling allele-level studies in sweet orange: a case study on citrus Huanglongbing tolerance.</title>
        <authorList>
            <person name="Wu B."/>
            <person name="Yu Q."/>
            <person name="Deng Z."/>
            <person name="Duan Y."/>
            <person name="Luo F."/>
            <person name="Gmitter F. Jr."/>
        </authorList>
    </citation>
    <scope>NUCLEOTIDE SEQUENCE [LARGE SCALE GENOMIC DNA]</scope>
    <source>
        <strain evidence="2">cv. Valencia</strain>
    </source>
</reference>
<proteinExistence type="predicted"/>
<organism evidence="1 2">
    <name type="scientific">Citrus sinensis</name>
    <name type="common">Sweet orange</name>
    <name type="synonym">Citrus aurantium var. sinensis</name>
    <dbReference type="NCBI Taxonomy" id="2711"/>
    <lineage>
        <taxon>Eukaryota</taxon>
        <taxon>Viridiplantae</taxon>
        <taxon>Streptophyta</taxon>
        <taxon>Embryophyta</taxon>
        <taxon>Tracheophyta</taxon>
        <taxon>Spermatophyta</taxon>
        <taxon>Magnoliopsida</taxon>
        <taxon>eudicotyledons</taxon>
        <taxon>Gunneridae</taxon>
        <taxon>Pentapetalae</taxon>
        <taxon>rosids</taxon>
        <taxon>malvids</taxon>
        <taxon>Sapindales</taxon>
        <taxon>Rutaceae</taxon>
        <taxon>Aurantioideae</taxon>
        <taxon>Citrus</taxon>
    </lineage>
</organism>
<protein>
    <submittedName>
        <fullName evidence="1">TTF-type domain-containing protein</fullName>
    </submittedName>
</protein>
<gene>
    <name evidence="1" type="ORF">KPL71_008916</name>
</gene>
<keyword evidence="2" id="KW-1185">Reference proteome</keyword>